<dbReference type="AlphaFoldDB" id="A0A9D1JL70"/>
<evidence type="ECO:0000313" key="1">
    <source>
        <dbReference type="EMBL" id="HIS32930.1"/>
    </source>
</evidence>
<accession>A0A9D1JL70</accession>
<proteinExistence type="predicted"/>
<dbReference type="PROSITE" id="PS51257">
    <property type="entry name" value="PROKAR_LIPOPROTEIN"/>
    <property type="match status" value="1"/>
</dbReference>
<reference evidence="1" key="1">
    <citation type="submission" date="2020-10" db="EMBL/GenBank/DDBJ databases">
        <authorList>
            <person name="Gilroy R."/>
        </authorList>
    </citation>
    <scope>NUCLEOTIDE SEQUENCE</scope>
    <source>
        <strain evidence="1">CHK190-19873</strain>
    </source>
</reference>
<sequence length="237" mass="25875">MKQAKILCMAAAAAVFFTGCSRFEPDSTAMLAKKDGSVTAVVIETLDQSYYDSAELESLINQEVADYNASAGAENIRVENFTAENQTANLTMEYAGGDDYAAFNNVTFFTGDILGAYDAGYDFQTVFQSVERGNVTNSQVTREEVLNSRNYYTVIMEEPMELQVDGNIVYASSNVEITGRNTCRVLSAAGAQEETEVSEEESAQPETLEDGTVLLTPTKVTRAEDTAESSLAYIMYE</sequence>
<gene>
    <name evidence="1" type="ORF">IAB44_15500</name>
</gene>
<dbReference type="EMBL" id="DVIQ01000105">
    <property type="protein sequence ID" value="HIS32930.1"/>
    <property type="molecule type" value="Genomic_DNA"/>
</dbReference>
<evidence type="ECO:0008006" key="3">
    <source>
        <dbReference type="Google" id="ProtNLM"/>
    </source>
</evidence>
<reference evidence="1" key="2">
    <citation type="journal article" date="2021" name="PeerJ">
        <title>Extensive microbial diversity within the chicken gut microbiome revealed by metagenomics and culture.</title>
        <authorList>
            <person name="Gilroy R."/>
            <person name="Ravi A."/>
            <person name="Getino M."/>
            <person name="Pursley I."/>
            <person name="Horton D.L."/>
            <person name="Alikhan N.F."/>
            <person name="Baker D."/>
            <person name="Gharbi K."/>
            <person name="Hall N."/>
            <person name="Watson M."/>
            <person name="Adriaenssens E.M."/>
            <person name="Foster-Nyarko E."/>
            <person name="Jarju S."/>
            <person name="Secka A."/>
            <person name="Antonio M."/>
            <person name="Oren A."/>
            <person name="Chaudhuri R.R."/>
            <person name="La Ragione R."/>
            <person name="Hildebrand F."/>
            <person name="Pallen M.J."/>
        </authorList>
    </citation>
    <scope>NUCLEOTIDE SEQUENCE</scope>
    <source>
        <strain evidence="1">CHK190-19873</strain>
    </source>
</reference>
<protein>
    <recommendedName>
        <fullName evidence="3">Lipoprotein</fullName>
    </recommendedName>
</protein>
<name>A0A9D1JL70_9FIRM</name>
<dbReference type="Proteomes" id="UP000823935">
    <property type="component" value="Unassembled WGS sequence"/>
</dbReference>
<organism evidence="1 2">
    <name type="scientific">Candidatus Limivivens intestinipullorum</name>
    <dbReference type="NCBI Taxonomy" id="2840858"/>
    <lineage>
        <taxon>Bacteria</taxon>
        <taxon>Bacillati</taxon>
        <taxon>Bacillota</taxon>
        <taxon>Clostridia</taxon>
        <taxon>Lachnospirales</taxon>
        <taxon>Lachnospiraceae</taxon>
        <taxon>Lachnospiraceae incertae sedis</taxon>
        <taxon>Candidatus Limivivens</taxon>
    </lineage>
</organism>
<evidence type="ECO:0000313" key="2">
    <source>
        <dbReference type="Proteomes" id="UP000823935"/>
    </source>
</evidence>
<comment type="caution">
    <text evidence="1">The sequence shown here is derived from an EMBL/GenBank/DDBJ whole genome shotgun (WGS) entry which is preliminary data.</text>
</comment>